<proteinExistence type="predicted"/>
<dbReference type="RefSeq" id="XP_033522939.1">
    <property type="nucleotide sequence ID" value="XM_033671689.1"/>
</dbReference>
<dbReference type="Proteomes" id="UP000799771">
    <property type="component" value="Unassembled WGS sequence"/>
</dbReference>
<reference evidence="1" key="1">
    <citation type="journal article" date="2020" name="Stud. Mycol.">
        <title>101 Dothideomycetes genomes: a test case for predicting lifestyles and emergence of pathogens.</title>
        <authorList>
            <person name="Haridas S."/>
            <person name="Albert R."/>
            <person name="Binder M."/>
            <person name="Bloem J."/>
            <person name="Labutti K."/>
            <person name="Salamov A."/>
            <person name="Andreopoulos B."/>
            <person name="Baker S."/>
            <person name="Barry K."/>
            <person name="Bills G."/>
            <person name="Bluhm B."/>
            <person name="Cannon C."/>
            <person name="Castanera R."/>
            <person name="Culley D."/>
            <person name="Daum C."/>
            <person name="Ezra D."/>
            <person name="Gonzalez J."/>
            <person name="Henrissat B."/>
            <person name="Kuo A."/>
            <person name="Liang C."/>
            <person name="Lipzen A."/>
            <person name="Lutzoni F."/>
            <person name="Magnuson J."/>
            <person name="Mondo S."/>
            <person name="Nolan M."/>
            <person name="Ohm R."/>
            <person name="Pangilinan J."/>
            <person name="Park H.-J."/>
            <person name="Ramirez L."/>
            <person name="Alfaro M."/>
            <person name="Sun H."/>
            <person name="Tritt A."/>
            <person name="Yoshinaga Y."/>
            <person name="Zwiers L.-H."/>
            <person name="Turgeon B."/>
            <person name="Goodwin S."/>
            <person name="Spatafora J."/>
            <person name="Crous P."/>
            <person name="Grigoriev I."/>
        </authorList>
    </citation>
    <scope>NUCLEOTIDE SEQUENCE</scope>
    <source>
        <strain evidence="1">CBS 119687</strain>
    </source>
</reference>
<evidence type="ECO:0000313" key="1">
    <source>
        <dbReference type="EMBL" id="KAF2128550.1"/>
    </source>
</evidence>
<dbReference type="AlphaFoldDB" id="A0A6A6A9Q8"/>
<protein>
    <submittedName>
        <fullName evidence="1">Uncharacterized protein</fullName>
    </submittedName>
</protein>
<dbReference type="GeneID" id="54412121"/>
<gene>
    <name evidence="1" type="ORF">P153DRAFT_39899</name>
</gene>
<sequence>MRRTVPYTSLHPQSWTEPARRWRKSSLQAIMRHTVQFQRRAVFHRRKHGGASILLETQSQQYLSPDEEKAMVKFLLLMSHFGHPVQIKYIPSLVRRCKGP</sequence>
<name>A0A6A6A9Q8_9PLEO</name>
<dbReference type="OrthoDB" id="3798712at2759"/>
<accession>A0A6A6A9Q8</accession>
<keyword evidence="2" id="KW-1185">Reference proteome</keyword>
<evidence type="ECO:0000313" key="2">
    <source>
        <dbReference type="Proteomes" id="UP000799771"/>
    </source>
</evidence>
<organism evidence="1 2">
    <name type="scientific">Dothidotthia symphoricarpi CBS 119687</name>
    <dbReference type="NCBI Taxonomy" id="1392245"/>
    <lineage>
        <taxon>Eukaryota</taxon>
        <taxon>Fungi</taxon>
        <taxon>Dikarya</taxon>
        <taxon>Ascomycota</taxon>
        <taxon>Pezizomycotina</taxon>
        <taxon>Dothideomycetes</taxon>
        <taxon>Pleosporomycetidae</taxon>
        <taxon>Pleosporales</taxon>
        <taxon>Dothidotthiaceae</taxon>
        <taxon>Dothidotthia</taxon>
    </lineage>
</organism>
<dbReference type="EMBL" id="ML977508">
    <property type="protein sequence ID" value="KAF2128550.1"/>
    <property type="molecule type" value="Genomic_DNA"/>
</dbReference>